<keyword evidence="1" id="KW-0175">Coiled coil</keyword>
<dbReference type="InterPro" id="IPR050952">
    <property type="entry name" value="TRIM-NHL_E3_ligases"/>
</dbReference>
<dbReference type="OrthoDB" id="254513at2"/>
<evidence type="ECO:0000256" key="2">
    <source>
        <dbReference type="SAM" id="MobiDB-lite"/>
    </source>
</evidence>
<dbReference type="AlphaFoldDB" id="A0A2S8FYX5"/>
<evidence type="ECO:0008006" key="5">
    <source>
        <dbReference type="Google" id="ProtNLM"/>
    </source>
</evidence>
<dbReference type="Proteomes" id="UP000238322">
    <property type="component" value="Unassembled WGS sequence"/>
</dbReference>
<gene>
    <name evidence="3" type="ORF">C5Y83_05440</name>
</gene>
<protein>
    <recommendedName>
        <fullName evidence="5">SMP-30/Gluconolactonase/LRE-like region domain-containing protein</fullName>
    </recommendedName>
</protein>
<proteinExistence type="predicted"/>
<comment type="caution">
    <text evidence="3">The sequence shown here is derived from an EMBL/GenBank/DDBJ whole genome shotgun (WGS) entry which is preliminary data.</text>
</comment>
<reference evidence="3 4" key="1">
    <citation type="submission" date="2018-02" db="EMBL/GenBank/DDBJ databases">
        <title>Comparative genomes isolates from brazilian mangrove.</title>
        <authorList>
            <person name="Araujo J.E."/>
            <person name="Taketani R.G."/>
            <person name="Silva M.C.P."/>
            <person name="Loureco M.V."/>
            <person name="Andreote F.D."/>
        </authorList>
    </citation>
    <scope>NUCLEOTIDE SEQUENCE [LARGE SCALE GENOMIC DNA]</scope>
    <source>
        <strain evidence="3 4">Hex-1 MGV</strain>
    </source>
</reference>
<dbReference type="GO" id="GO:0008270">
    <property type="term" value="F:zinc ion binding"/>
    <property type="evidence" value="ECO:0007669"/>
    <property type="project" value="UniProtKB-KW"/>
</dbReference>
<evidence type="ECO:0000313" key="3">
    <source>
        <dbReference type="EMBL" id="PQO37388.1"/>
    </source>
</evidence>
<feature type="region of interest" description="Disordered" evidence="2">
    <location>
        <begin position="198"/>
        <end position="219"/>
    </location>
</feature>
<dbReference type="EMBL" id="PUHY01000005">
    <property type="protein sequence ID" value="PQO37388.1"/>
    <property type="molecule type" value="Genomic_DNA"/>
</dbReference>
<dbReference type="Gene3D" id="2.120.10.30">
    <property type="entry name" value="TolB, C-terminal domain"/>
    <property type="match status" value="1"/>
</dbReference>
<dbReference type="SUPFAM" id="SSF63829">
    <property type="entry name" value="Calcium-dependent phosphotriesterase"/>
    <property type="match status" value="1"/>
</dbReference>
<dbReference type="PANTHER" id="PTHR24104:SF25">
    <property type="entry name" value="PROTEIN LIN-41"/>
    <property type="match status" value="1"/>
</dbReference>
<dbReference type="RefSeq" id="WP_105328638.1">
    <property type="nucleotide sequence ID" value="NZ_PUHY01000005.1"/>
</dbReference>
<accession>A0A2S8FYX5</accession>
<evidence type="ECO:0000256" key="1">
    <source>
        <dbReference type="SAM" id="Coils"/>
    </source>
</evidence>
<dbReference type="PANTHER" id="PTHR24104">
    <property type="entry name" value="E3 UBIQUITIN-PROTEIN LIGASE NHLRC1-RELATED"/>
    <property type="match status" value="1"/>
</dbReference>
<sequence length="420" mass="45705">MPRFVGAGWVVLATLMVTNLWAQELEEPINIDEKATHEQAKLIEIPKESPVNAFCLDAKGQILAACGAGPGEVKVLDANGEQLAAWSVDIKPEAINTAPDGSILVAGHGKLMRFSPEGKLLAQAEAPHAADLESHNEELRKEAEAQVNRPAMSLGSIISAYENMIDQLEEKQAIQELNDQEIRLLQILPENIERFKKQKAEQDAAKKDAKEGEEPDNSAKIEEALKAIKASKSRVASISSDGKNVYVATPSPVGYTFDVWQTSTDFTDGKKVVSELRGCCGQMDVQACTSGIYVAENARHRVACFQPDGEMVTTWGKRDRTGADGFTSCCNPMNVCFDKTGDVYTAESNTGRIKRFAADGTFKEYIGDVKLVPGCKNVSIAISPDNDSVYMLDITRNHIVLMKRKAPSAEQEAPAATEET</sequence>
<dbReference type="InterPro" id="IPR011042">
    <property type="entry name" value="6-blade_b-propeller_TolB-like"/>
</dbReference>
<feature type="coiled-coil region" evidence="1">
    <location>
        <begin position="129"/>
        <end position="178"/>
    </location>
</feature>
<evidence type="ECO:0000313" key="4">
    <source>
        <dbReference type="Proteomes" id="UP000238322"/>
    </source>
</evidence>
<name>A0A2S8FYX5_9BACT</name>
<organism evidence="3 4">
    <name type="scientific">Blastopirellula marina</name>
    <dbReference type="NCBI Taxonomy" id="124"/>
    <lineage>
        <taxon>Bacteria</taxon>
        <taxon>Pseudomonadati</taxon>
        <taxon>Planctomycetota</taxon>
        <taxon>Planctomycetia</taxon>
        <taxon>Pirellulales</taxon>
        <taxon>Pirellulaceae</taxon>
        <taxon>Blastopirellula</taxon>
    </lineage>
</organism>